<protein>
    <submittedName>
        <fullName evidence="2">Mitochondrial protein AtMg01250</fullName>
    </submittedName>
</protein>
<evidence type="ECO:0000313" key="2">
    <source>
        <dbReference type="RefSeq" id="XP_075092566.1"/>
    </source>
</evidence>
<name>A0AC58T5Q6_TOBAC</name>
<evidence type="ECO:0000313" key="1">
    <source>
        <dbReference type="Proteomes" id="UP000790787"/>
    </source>
</evidence>
<proteinExistence type="predicted"/>
<gene>
    <name evidence="2" type="primary">LOC107794664</name>
</gene>
<reference evidence="2" key="2">
    <citation type="submission" date="2025-08" db="UniProtKB">
        <authorList>
            <consortium name="RefSeq"/>
        </authorList>
    </citation>
    <scope>IDENTIFICATION</scope>
    <source>
        <tissue evidence="2">Leaf</tissue>
    </source>
</reference>
<organism evidence="1 2">
    <name type="scientific">Nicotiana tabacum</name>
    <name type="common">Common tobacco</name>
    <dbReference type="NCBI Taxonomy" id="4097"/>
    <lineage>
        <taxon>Eukaryota</taxon>
        <taxon>Viridiplantae</taxon>
        <taxon>Streptophyta</taxon>
        <taxon>Embryophyta</taxon>
        <taxon>Tracheophyta</taxon>
        <taxon>Spermatophyta</taxon>
        <taxon>Magnoliopsida</taxon>
        <taxon>eudicotyledons</taxon>
        <taxon>Gunneridae</taxon>
        <taxon>Pentapetalae</taxon>
        <taxon>asterids</taxon>
        <taxon>lamiids</taxon>
        <taxon>Solanales</taxon>
        <taxon>Solanaceae</taxon>
        <taxon>Nicotianoideae</taxon>
        <taxon>Nicotianeae</taxon>
        <taxon>Nicotiana</taxon>
    </lineage>
</organism>
<keyword evidence="1" id="KW-1185">Reference proteome</keyword>
<reference evidence="1" key="1">
    <citation type="journal article" date="2014" name="Nat. Commun.">
        <title>The tobacco genome sequence and its comparison with those of tomato and potato.</title>
        <authorList>
            <person name="Sierro N."/>
            <person name="Battey J.N."/>
            <person name="Ouadi S."/>
            <person name="Bakaher N."/>
            <person name="Bovet L."/>
            <person name="Willig A."/>
            <person name="Goepfert S."/>
            <person name="Peitsch M.C."/>
            <person name="Ivanov N.V."/>
        </authorList>
    </citation>
    <scope>NUCLEOTIDE SEQUENCE [LARGE SCALE GENOMIC DNA]</scope>
</reference>
<sequence>MIGTANATMPAIQPDIMTKGPILTISQQKVLSRAFTKEEVYQVLIGLNFPKVFVKWLMVCVQTVSCSIIVNGRATAPFTAERCVRQDDPLSPYLFVIAMEYLTRLLKTLKDNPNFNYHPWSAKLNLVQLRFADDLLLFCRCDVISAKLLYACFESFSKASGLVANQGKSSIYFGGVSSSTQ</sequence>
<dbReference type="Proteomes" id="UP000790787">
    <property type="component" value="Chromosome 18"/>
</dbReference>
<accession>A0AC58T5Q6</accession>
<dbReference type="RefSeq" id="XP_075092566.1">
    <property type="nucleotide sequence ID" value="XM_075236465.1"/>
</dbReference>